<evidence type="ECO:0000313" key="5">
    <source>
        <dbReference type="Proteomes" id="UP000199077"/>
    </source>
</evidence>
<reference evidence="5" key="1">
    <citation type="submission" date="2016-10" db="EMBL/GenBank/DDBJ databases">
        <authorList>
            <person name="Varghese N."/>
            <person name="Submissions S."/>
        </authorList>
    </citation>
    <scope>NUCLEOTIDE SEQUENCE [LARGE SCALE GENOMIC DNA]</scope>
    <source>
        <strain evidence="5">DSM 22329</strain>
    </source>
</reference>
<dbReference type="EMBL" id="LT629711">
    <property type="protein sequence ID" value="SDP64905.1"/>
    <property type="molecule type" value="Genomic_DNA"/>
</dbReference>
<sequence length="314" mass="31174">MQARHGRGVLSLFVAASVSWGATGVAVAAGPQLPAGPAAVGATAKGSLYVIQGVDATTMTLSLDGKVLRTAAPAKTVLGPLSVAPGRHTLKAEPAGGGPAVEATVTVQGGASADVVLHRQADATLAPVFTTYKNDLSPVTAGSGRLAVAHTAAVGPADIRVKGEVLFSNVANGEQLSLTVPRGSYPVDIVPTASTAPVVFGPVDLPVAAASLTRVFAIGVAATDSMDAVVQVLPIATRGSGADVSRVDAGSGGQAQALIAAHRAGVPDSGGQPQWWLPFALAAGLAGLLVAVGVRLAAKSVPVPVRVDARRRRS</sequence>
<keyword evidence="2" id="KW-0732">Signal</keyword>
<dbReference type="InterPro" id="IPR025510">
    <property type="entry name" value="DUF4397"/>
</dbReference>
<feature type="chain" id="PRO_5009252049" description="DUF4397 domain-containing protein" evidence="2">
    <location>
        <begin position="29"/>
        <end position="314"/>
    </location>
</feature>
<keyword evidence="5" id="KW-1185">Reference proteome</keyword>
<organism evidence="4 5">
    <name type="scientific">Pedococcus dokdonensis</name>
    <dbReference type="NCBI Taxonomy" id="443156"/>
    <lineage>
        <taxon>Bacteria</taxon>
        <taxon>Bacillati</taxon>
        <taxon>Actinomycetota</taxon>
        <taxon>Actinomycetes</taxon>
        <taxon>Micrococcales</taxon>
        <taxon>Intrasporangiaceae</taxon>
        <taxon>Pedococcus</taxon>
    </lineage>
</organism>
<dbReference type="RefSeq" id="WP_157693111.1">
    <property type="nucleotide sequence ID" value="NZ_LT629711.1"/>
</dbReference>
<accession>A0A1H0UFU2</accession>
<dbReference type="OrthoDB" id="5800709at2"/>
<evidence type="ECO:0000256" key="2">
    <source>
        <dbReference type="SAM" id="SignalP"/>
    </source>
</evidence>
<keyword evidence="1" id="KW-1133">Transmembrane helix</keyword>
<dbReference type="STRING" id="443156.SAMN04489867_3291"/>
<evidence type="ECO:0000313" key="4">
    <source>
        <dbReference type="EMBL" id="SDP64905.1"/>
    </source>
</evidence>
<keyword evidence="1" id="KW-0812">Transmembrane</keyword>
<evidence type="ECO:0000259" key="3">
    <source>
        <dbReference type="Pfam" id="PF14344"/>
    </source>
</evidence>
<name>A0A1H0UFU2_9MICO</name>
<gene>
    <name evidence="4" type="ORF">SAMN04489867_3291</name>
</gene>
<dbReference type="Pfam" id="PF14344">
    <property type="entry name" value="DUF4397"/>
    <property type="match status" value="1"/>
</dbReference>
<dbReference type="Proteomes" id="UP000199077">
    <property type="component" value="Chromosome I"/>
</dbReference>
<feature type="signal peptide" evidence="2">
    <location>
        <begin position="1"/>
        <end position="28"/>
    </location>
</feature>
<dbReference type="AlphaFoldDB" id="A0A1H0UFU2"/>
<protein>
    <recommendedName>
        <fullName evidence="3">DUF4397 domain-containing protein</fullName>
    </recommendedName>
</protein>
<proteinExistence type="predicted"/>
<feature type="domain" description="DUF4397" evidence="3">
    <location>
        <begin position="54"/>
        <end position="156"/>
    </location>
</feature>
<keyword evidence="1" id="KW-0472">Membrane</keyword>
<evidence type="ECO:0000256" key="1">
    <source>
        <dbReference type="SAM" id="Phobius"/>
    </source>
</evidence>
<feature type="transmembrane region" description="Helical" evidence="1">
    <location>
        <begin position="275"/>
        <end position="298"/>
    </location>
</feature>